<dbReference type="KEGG" id="lgi:LOTGIDRAFT_109285"/>
<feature type="repeat" description="TPR" evidence="3">
    <location>
        <begin position="579"/>
        <end position="612"/>
    </location>
</feature>
<dbReference type="SMART" id="SM00028">
    <property type="entry name" value="TPR"/>
    <property type="match status" value="14"/>
</dbReference>
<dbReference type="EMBL" id="KB199651">
    <property type="protein sequence ID" value="ESP04789.1"/>
    <property type="molecule type" value="Genomic_DNA"/>
</dbReference>
<dbReference type="Pfam" id="PF13432">
    <property type="entry name" value="TPR_16"/>
    <property type="match status" value="2"/>
</dbReference>
<dbReference type="OMA" id="NAHAYFR"/>
<dbReference type="Pfam" id="PF13414">
    <property type="entry name" value="TPR_11"/>
    <property type="match status" value="1"/>
</dbReference>
<dbReference type="PANTHER" id="PTHR44858">
    <property type="entry name" value="TETRATRICOPEPTIDE REPEAT PROTEIN 6"/>
    <property type="match status" value="1"/>
</dbReference>
<evidence type="ECO:0000256" key="3">
    <source>
        <dbReference type="PROSITE-ProRule" id="PRU00339"/>
    </source>
</evidence>
<sequence>RAEIYRKQGDVTMAIVNFTQAIKFNPTDHEAYFQRAQMYEQRGEMLLALEDYTTCKRIMPSRTDAIMKHGLYYFEHENPNWNNAINDFTDLLKVDPLNATARLYRGRAYAKLSQWIPAVQDLSAAIHLDPRNWQAFYHRACIIRKTNRERALQDYSMSLLLDDSEENILSYLHRGILYNDLDCPEDAIADFESVLTLNKDVACAHVCLGLIYMTKFNNYHRAIKKFTSAIKVDPTHLRAYLTLAIRDFSRAIHLRPDIQHYYMYRGQLILETGNLELAAFCVRQASELNTDTVASSLGEKPTQQAVVQSFLKNYDKVSNIVRDQGDNKPVAPLFMLLGKTQMKAKRFQDAVLSFNEALARLKPWRIREPWPMEASEAHYLSGVCHEELKSYSDAVESFNAAIKIDSKFAAAFYQRGLARMKLRQYKGVQDFNRALAINPKIFQAFLSRACYYGMKKNYTKAILNCNEALKLQPNSVRAYLYRGALKFHIRVYDLAIRDLSKAASIDNTCSLAFFNRAVCYQENKQFDMALMDYGIVLLLGDKLLLKVFINRGLLYFERKDYDNAVYDFQMSAKLSPLDHRIHHTLGLCYHKLGRLQEAVQTFTDCLKLKPFFLDGLISRGNVYMDYGHADGLDFAR</sequence>
<keyword evidence="2 3" id="KW-0802">TPR repeat</keyword>
<feature type="non-terminal residue" evidence="4">
    <location>
        <position position="1"/>
    </location>
</feature>
<feature type="repeat" description="TPR" evidence="3">
    <location>
        <begin position="375"/>
        <end position="408"/>
    </location>
</feature>
<dbReference type="STRING" id="225164.V4AKQ3"/>
<protein>
    <submittedName>
        <fullName evidence="4">Uncharacterized protein</fullName>
    </submittedName>
</protein>
<dbReference type="RefSeq" id="XP_009044298.1">
    <property type="nucleotide sequence ID" value="XM_009046050.1"/>
</dbReference>
<reference evidence="4 5" key="1">
    <citation type="journal article" date="2013" name="Nature">
        <title>Insights into bilaterian evolution from three spiralian genomes.</title>
        <authorList>
            <person name="Simakov O."/>
            <person name="Marletaz F."/>
            <person name="Cho S.J."/>
            <person name="Edsinger-Gonzales E."/>
            <person name="Havlak P."/>
            <person name="Hellsten U."/>
            <person name="Kuo D.H."/>
            <person name="Larsson T."/>
            <person name="Lv J."/>
            <person name="Arendt D."/>
            <person name="Savage R."/>
            <person name="Osoegawa K."/>
            <person name="de Jong P."/>
            <person name="Grimwood J."/>
            <person name="Chapman J.A."/>
            <person name="Shapiro H."/>
            <person name="Aerts A."/>
            <person name="Otillar R.P."/>
            <person name="Terry A.Y."/>
            <person name="Boore J.L."/>
            <person name="Grigoriev I.V."/>
            <person name="Lindberg D.R."/>
            <person name="Seaver E.C."/>
            <person name="Weisblat D.A."/>
            <person name="Putnam N.H."/>
            <person name="Rokhsar D.S."/>
        </authorList>
    </citation>
    <scope>NUCLEOTIDE SEQUENCE [LARGE SCALE GENOMIC DNA]</scope>
</reference>
<dbReference type="Gene3D" id="1.25.40.10">
    <property type="entry name" value="Tetratricopeptide repeat domain"/>
    <property type="match status" value="7"/>
</dbReference>
<evidence type="ECO:0000256" key="2">
    <source>
        <dbReference type="ARBA" id="ARBA00022803"/>
    </source>
</evidence>
<organism evidence="4 5">
    <name type="scientific">Lottia gigantea</name>
    <name type="common">Giant owl limpet</name>
    <dbReference type="NCBI Taxonomy" id="225164"/>
    <lineage>
        <taxon>Eukaryota</taxon>
        <taxon>Metazoa</taxon>
        <taxon>Spiralia</taxon>
        <taxon>Lophotrochozoa</taxon>
        <taxon>Mollusca</taxon>
        <taxon>Gastropoda</taxon>
        <taxon>Patellogastropoda</taxon>
        <taxon>Lottioidea</taxon>
        <taxon>Lottiidae</taxon>
        <taxon>Lottia</taxon>
    </lineage>
</organism>
<evidence type="ECO:0000313" key="4">
    <source>
        <dbReference type="EMBL" id="ESP04789.1"/>
    </source>
</evidence>
<dbReference type="AlphaFoldDB" id="V4AKQ3"/>
<evidence type="ECO:0000256" key="1">
    <source>
        <dbReference type="ARBA" id="ARBA00022737"/>
    </source>
</evidence>
<dbReference type="PROSITE" id="PS50005">
    <property type="entry name" value="TPR"/>
    <property type="match status" value="4"/>
</dbReference>
<proteinExistence type="predicted"/>
<name>V4AKQ3_LOTGI</name>
<dbReference type="HOGENOM" id="CLU_003728_2_2_1"/>
<dbReference type="InterPro" id="IPR050498">
    <property type="entry name" value="Ycf3"/>
</dbReference>
<dbReference type="Pfam" id="PF13181">
    <property type="entry name" value="TPR_8"/>
    <property type="match status" value="1"/>
</dbReference>
<dbReference type="SUPFAM" id="SSF48452">
    <property type="entry name" value="TPR-like"/>
    <property type="match status" value="2"/>
</dbReference>
<feature type="repeat" description="TPR" evidence="3">
    <location>
        <begin position="99"/>
        <end position="132"/>
    </location>
</feature>
<feature type="repeat" description="TPR" evidence="3">
    <location>
        <begin position="545"/>
        <end position="578"/>
    </location>
</feature>
<keyword evidence="1" id="KW-0677">Repeat</keyword>
<dbReference type="GeneID" id="20230452"/>
<evidence type="ECO:0000313" key="5">
    <source>
        <dbReference type="Proteomes" id="UP000030746"/>
    </source>
</evidence>
<dbReference type="Proteomes" id="UP000030746">
    <property type="component" value="Unassembled WGS sequence"/>
</dbReference>
<keyword evidence="5" id="KW-1185">Reference proteome</keyword>
<dbReference type="InterPro" id="IPR019734">
    <property type="entry name" value="TPR_rpt"/>
</dbReference>
<dbReference type="PANTHER" id="PTHR44858:SF1">
    <property type="entry name" value="UDP-N-ACETYLGLUCOSAMINE--PEPTIDE N-ACETYLGLUCOSAMINYLTRANSFERASE SPINDLY-RELATED"/>
    <property type="match status" value="1"/>
</dbReference>
<gene>
    <name evidence="4" type="ORF">LOTGIDRAFT_109285</name>
</gene>
<dbReference type="OrthoDB" id="1658288at2759"/>
<dbReference type="InterPro" id="IPR011990">
    <property type="entry name" value="TPR-like_helical_dom_sf"/>
</dbReference>
<dbReference type="CTD" id="20230452"/>
<accession>V4AKQ3</accession>